<name>A0A2X5PFT7_9GAMM</name>
<comment type="function">
    <text evidence="10">Probable catalytic subunit of a protein translocase for flagellum-specific export, or a proton translocase involved in local circuits at the flagellum. May be involved in a specialized protein export pathway that proceeds without signal peptide cleavage.</text>
</comment>
<evidence type="ECO:0000256" key="5">
    <source>
        <dbReference type="ARBA" id="ARBA00022781"/>
    </source>
</evidence>
<feature type="domain" description="ATPase F1/V1/A1 complex alpha/beta subunit nucleotide-binding" evidence="11">
    <location>
        <begin position="2"/>
        <end position="69"/>
    </location>
</feature>
<dbReference type="PANTHER" id="PTHR15184">
    <property type="entry name" value="ATP SYNTHASE"/>
    <property type="match status" value="1"/>
</dbReference>
<keyword evidence="4" id="KW-0547">Nucleotide-binding</keyword>
<dbReference type="GO" id="GO:0016787">
    <property type="term" value="F:hydrolase activity"/>
    <property type="evidence" value="ECO:0007669"/>
    <property type="project" value="UniProtKB-KW"/>
</dbReference>
<evidence type="ECO:0000259" key="11">
    <source>
        <dbReference type="Pfam" id="PF00006"/>
    </source>
</evidence>
<dbReference type="InterPro" id="IPR050053">
    <property type="entry name" value="ATPase_alpha/beta_chains"/>
</dbReference>
<dbReference type="AlphaFoldDB" id="A0A2X5PFT7"/>
<keyword evidence="9" id="KW-0066">ATP synthesis</keyword>
<evidence type="ECO:0000256" key="7">
    <source>
        <dbReference type="ARBA" id="ARBA00022967"/>
    </source>
</evidence>
<dbReference type="PANTHER" id="PTHR15184:SF81">
    <property type="entry name" value="FLAGELLUM-SPECIFIC ATP SYNTHASE"/>
    <property type="match status" value="1"/>
</dbReference>
<evidence type="ECO:0000256" key="6">
    <source>
        <dbReference type="ARBA" id="ARBA00022840"/>
    </source>
</evidence>
<sequence>MIPRLVEAAGNGEGTGSLTAIYTVLAEGDDQQDPIVDAARAVLDGHIVLSRTLAEAGHFPAIDISQSVSRCMSLVASDDHRRAARQLRQQYARFREIKPMMALGGYVAGADPEVDLAVEQSPSLHRFLQQEDQQLSSFADSRQQLLALAHGTAGE</sequence>
<dbReference type="EMBL" id="LS483499">
    <property type="protein sequence ID" value="SQK76983.1"/>
    <property type="molecule type" value="Genomic_DNA"/>
</dbReference>
<dbReference type="InterPro" id="IPR020003">
    <property type="entry name" value="ATPase_a/bsu_AS"/>
</dbReference>
<reference evidence="13 14" key="1">
    <citation type="submission" date="2018-06" db="EMBL/GenBank/DDBJ databases">
        <authorList>
            <consortium name="Pathogen Informatics"/>
            <person name="Doyle S."/>
        </authorList>
    </citation>
    <scope>NUCLEOTIDE SEQUENCE [LARGE SCALE GENOMIC DNA]</scope>
    <source>
        <strain evidence="13 14">NCTC11468</strain>
    </source>
</reference>
<gene>
    <name evidence="13" type="primary">fliI_1</name>
    <name evidence="13" type="ORF">NCTC11468_03377</name>
</gene>
<evidence type="ECO:0000256" key="9">
    <source>
        <dbReference type="ARBA" id="ARBA00023310"/>
    </source>
</evidence>
<proteinExistence type="inferred from homology"/>
<organism evidence="13 14">
    <name type="scientific">Tatumella ptyseos</name>
    <dbReference type="NCBI Taxonomy" id="82987"/>
    <lineage>
        <taxon>Bacteria</taxon>
        <taxon>Pseudomonadati</taxon>
        <taxon>Pseudomonadota</taxon>
        <taxon>Gammaproteobacteria</taxon>
        <taxon>Enterobacterales</taxon>
        <taxon>Erwiniaceae</taxon>
        <taxon>Tatumella</taxon>
    </lineage>
</organism>
<dbReference type="InterPro" id="IPR040627">
    <property type="entry name" value="T3SS_ATPase_C"/>
</dbReference>
<protein>
    <recommendedName>
        <fullName evidence="2">H(+)-transporting two-sector ATPase</fullName>
        <ecNumber evidence="2">7.1.2.2</ecNumber>
    </recommendedName>
</protein>
<dbReference type="KEGG" id="tpty:NCTC11468_03377"/>
<evidence type="ECO:0000256" key="3">
    <source>
        <dbReference type="ARBA" id="ARBA00022448"/>
    </source>
</evidence>
<dbReference type="InterPro" id="IPR027417">
    <property type="entry name" value="P-loop_NTPase"/>
</dbReference>
<evidence type="ECO:0000313" key="14">
    <source>
        <dbReference type="Proteomes" id="UP000248758"/>
    </source>
</evidence>
<keyword evidence="7" id="KW-1278">Translocase</keyword>
<evidence type="ECO:0000259" key="12">
    <source>
        <dbReference type="Pfam" id="PF18269"/>
    </source>
</evidence>
<comment type="similarity">
    <text evidence="1">Belongs to the ATPase alpha/beta chains family.</text>
</comment>
<dbReference type="GO" id="GO:0005524">
    <property type="term" value="F:ATP binding"/>
    <property type="evidence" value="ECO:0007669"/>
    <property type="project" value="UniProtKB-KW"/>
</dbReference>
<evidence type="ECO:0000256" key="2">
    <source>
        <dbReference type="ARBA" id="ARBA00012473"/>
    </source>
</evidence>
<keyword evidence="3" id="KW-0813">Transport</keyword>
<dbReference type="EC" id="7.1.2.2" evidence="2"/>
<dbReference type="Gene3D" id="1.20.1270.330">
    <property type="match status" value="1"/>
</dbReference>
<keyword evidence="8" id="KW-0406">Ion transport</keyword>
<evidence type="ECO:0000313" key="13">
    <source>
        <dbReference type="EMBL" id="SQK76983.1"/>
    </source>
</evidence>
<dbReference type="GO" id="GO:0046933">
    <property type="term" value="F:proton-transporting ATP synthase activity, rotational mechanism"/>
    <property type="evidence" value="ECO:0007669"/>
    <property type="project" value="TreeGrafter"/>
</dbReference>
<evidence type="ECO:0000256" key="8">
    <source>
        <dbReference type="ARBA" id="ARBA00023065"/>
    </source>
</evidence>
<dbReference type="SUPFAM" id="SSF52540">
    <property type="entry name" value="P-loop containing nucleoside triphosphate hydrolases"/>
    <property type="match status" value="1"/>
</dbReference>
<evidence type="ECO:0000256" key="10">
    <source>
        <dbReference type="ARBA" id="ARBA00037170"/>
    </source>
</evidence>
<evidence type="ECO:0000256" key="4">
    <source>
        <dbReference type="ARBA" id="ARBA00022741"/>
    </source>
</evidence>
<evidence type="ECO:0000256" key="1">
    <source>
        <dbReference type="ARBA" id="ARBA00008936"/>
    </source>
</evidence>
<keyword evidence="6" id="KW-0067">ATP-binding</keyword>
<feature type="domain" description="T3SS EscN ATPase C-terminal" evidence="12">
    <location>
        <begin position="77"/>
        <end position="146"/>
    </location>
</feature>
<dbReference type="Gene3D" id="3.40.50.300">
    <property type="entry name" value="P-loop containing nucleotide triphosphate hydrolases"/>
    <property type="match status" value="1"/>
</dbReference>
<dbReference type="Proteomes" id="UP000248758">
    <property type="component" value="Chromosome 1"/>
</dbReference>
<dbReference type="PROSITE" id="PS00152">
    <property type="entry name" value="ATPASE_ALPHA_BETA"/>
    <property type="match status" value="1"/>
</dbReference>
<dbReference type="InterPro" id="IPR000194">
    <property type="entry name" value="ATPase_F1/V1/A1_a/bsu_nucl-bd"/>
</dbReference>
<keyword evidence="5" id="KW-0375">Hydrogen ion transport</keyword>
<dbReference type="Pfam" id="PF18269">
    <property type="entry name" value="T3SS_ATPase_C"/>
    <property type="match status" value="1"/>
</dbReference>
<keyword evidence="13" id="KW-0378">Hydrolase</keyword>
<accession>A0A2X5PFT7</accession>
<dbReference type="Pfam" id="PF00006">
    <property type="entry name" value="ATP-synt_ab"/>
    <property type="match status" value="1"/>
</dbReference>